<dbReference type="AlphaFoldDB" id="A0A8H7P041"/>
<evidence type="ECO:0000313" key="1">
    <source>
        <dbReference type="EMBL" id="KAF9811782.1"/>
    </source>
</evidence>
<accession>A0A8H7P041</accession>
<proteinExistence type="predicted"/>
<protein>
    <submittedName>
        <fullName evidence="1">Uncharacterized protein</fullName>
    </submittedName>
</protein>
<organism evidence="1 2">
    <name type="scientific">Rhodonia placenta</name>
    <dbReference type="NCBI Taxonomy" id="104341"/>
    <lineage>
        <taxon>Eukaryota</taxon>
        <taxon>Fungi</taxon>
        <taxon>Dikarya</taxon>
        <taxon>Basidiomycota</taxon>
        <taxon>Agaricomycotina</taxon>
        <taxon>Agaricomycetes</taxon>
        <taxon>Polyporales</taxon>
        <taxon>Adustoporiaceae</taxon>
        <taxon>Rhodonia</taxon>
    </lineage>
</organism>
<reference evidence="1" key="1">
    <citation type="submission" date="2020-11" db="EMBL/GenBank/DDBJ databases">
        <authorList>
            <person name="Koelle M."/>
            <person name="Horta M.A.C."/>
            <person name="Nowrousian M."/>
            <person name="Ohm R.A."/>
            <person name="Benz P."/>
            <person name="Pilgard A."/>
        </authorList>
    </citation>
    <scope>NUCLEOTIDE SEQUENCE</scope>
    <source>
        <strain evidence="1">FPRL280</strain>
    </source>
</reference>
<dbReference type="Proteomes" id="UP000639403">
    <property type="component" value="Unassembled WGS sequence"/>
</dbReference>
<name>A0A8H7P041_9APHY</name>
<gene>
    <name evidence="1" type="ORF">IEO21_06438</name>
</gene>
<comment type="caution">
    <text evidence="1">The sequence shown here is derived from an EMBL/GenBank/DDBJ whole genome shotgun (WGS) entry which is preliminary data.</text>
</comment>
<reference evidence="1" key="2">
    <citation type="journal article" name="Front. Microbiol.">
        <title>Degradative Capacity of Two Strains of Rhodonia placenta: From Phenotype to Genotype.</title>
        <authorList>
            <person name="Kolle M."/>
            <person name="Horta M.A.C."/>
            <person name="Nowrousian M."/>
            <person name="Ohm R.A."/>
            <person name="Benz J.P."/>
            <person name="Pilgard A."/>
        </authorList>
    </citation>
    <scope>NUCLEOTIDE SEQUENCE</scope>
    <source>
        <strain evidence="1">FPRL280</strain>
    </source>
</reference>
<sequence length="79" mass="9367">MYKVITEVANDLGIELSSLQIGGAIREDEGSTVSLYTNYDVRQMLPLQEDTERYDIRHWAWPRSPNGTWTRRHERWWTA</sequence>
<dbReference type="EMBL" id="JADOXO010000143">
    <property type="protein sequence ID" value="KAF9811782.1"/>
    <property type="molecule type" value="Genomic_DNA"/>
</dbReference>
<evidence type="ECO:0000313" key="2">
    <source>
        <dbReference type="Proteomes" id="UP000639403"/>
    </source>
</evidence>